<sequence length="266" mass="29763">LDEAVPRGRGHLRPRDPAGPGRGPRHHRDPGTVRPRSSLGRPRRRRPGTRRRSGHRPRRWPGRHARRAPGGRHRPSQGRGPEGLRRRRPRGRRAPPVPPGAQGTGRHDRRRPGRPRRLLLRLAPDQGGGGPDHRGRQRPRSRGAGRRVPAGAPGRPDRDRAGRRVADPGARDRAELHRHHRPGREGRRGRRRRRLGDPGGRRVHRGRRRREHGVLHRGRRQPAAGRPAADRDVPPAPGPDAALLRAPGRRAGARPDPRDDGRLAAL</sequence>
<dbReference type="AlphaFoldDB" id="A0A6J4I2Y5"/>
<feature type="non-terminal residue" evidence="2">
    <location>
        <position position="1"/>
    </location>
</feature>
<feature type="compositionally biased region" description="Basic residues" evidence="1">
    <location>
        <begin position="135"/>
        <end position="145"/>
    </location>
</feature>
<protein>
    <submittedName>
        <fullName evidence="2">Uncharacterized protein</fullName>
    </submittedName>
</protein>
<gene>
    <name evidence="2" type="ORF">AVDCRST_MAG52-1571</name>
</gene>
<evidence type="ECO:0000256" key="1">
    <source>
        <dbReference type="SAM" id="MobiDB-lite"/>
    </source>
</evidence>
<feature type="compositionally biased region" description="Basic residues" evidence="1">
    <location>
        <begin position="201"/>
        <end position="220"/>
    </location>
</feature>
<organism evidence="2">
    <name type="scientific">uncultured Blastococcus sp</name>
    <dbReference type="NCBI Taxonomy" id="217144"/>
    <lineage>
        <taxon>Bacteria</taxon>
        <taxon>Bacillati</taxon>
        <taxon>Actinomycetota</taxon>
        <taxon>Actinomycetes</taxon>
        <taxon>Geodermatophilales</taxon>
        <taxon>Geodermatophilaceae</taxon>
        <taxon>Blastococcus</taxon>
        <taxon>environmental samples</taxon>
    </lineage>
</organism>
<feature type="non-terminal residue" evidence="2">
    <location>
        <position position="266"/>
    </location>
</feature>
<feature type="compositionally biased region" description="Basic residues" evidence="1">
    <location>
        <begin position="176"/>
        <end position="194"/>
    </location>
</feature>
<dbReference type="EMBL" id="CADCTN010000105">
    <property type="protein sequence ID" value="CAA9240054.1"/>
    <property type="molecule type" value="Genomic_DNA"/>
</dbReference>
<feature type="compositionally biased region" description="Basic residues" evidence="1">
    <location>
        <begin position="107"/>
        <end position="119"/>
    </location>
</feature>
<reference evidence="2" key="1">
    <citation type="submission" date="2020-02" db="EMBL/GenBank/DDBJ databases">
        <authorList>
            <person name="Meier V. D."/>
        </authorList>
    </citation>
    <scope>NUCLEOTIDE SEQUENCE</scope>
    <source>
        <strain evidence="2">AVDCRST_MAG52</strain>
    </source>
</reference>
<accession>A0A6J4I2Y5</accession>
<evidence type="ECO:0000313" key="2">
    <source>
        <dbReference type="EMBL" id="CAA9240054.1"/>
    </source>
</evidence>
<feature type="region of interest" description="Disordered" evidence="1">
    <location>
        <begin position="1"/>
        <end position="266"/>
    </location>
</feature>
<proteinExistence type="predicted"/>
<feature type="compositionally biased region" description="Basic and acidic residues" evidence="1">
    <location>
        <begin position="155"/>
        <end position="175"/>
    </location>
</feature>
<name>A0A6J4I2Y5_9ACTN</name>
<feature type="compositionally biased region" description="Basic and acidic residues" evidence="1">
    <location>
        <begin position="253"/>
        <end position="266"/>
    </location>
</feature>
<feature type="compositionally biased region" description="Basic residues" evidence="1">
    <location>
        <begin position="41"/>
        <end position="76"/>
    </location>
</feature>